<keyword evidence="2 4" id="KW-0808">Transferase</keyword>
<dbReference type="Gene3D" id="2.160.10.10">
    <property type="entry name" value="Hexapeptide repeat proteins"/>
    <property type="match status" value="1"/>
</dbReference>
<reference evidence="4 5" key="1">
    <citation type="submission" date="2023-08" db="EMBL/GenBank/DDBJ databases">
        <authorList>
            <person name="Roldan D.M."/>
            <person name="Menes R.J."/>
        </authorList>
    </citation>
    <scope>NUCLEOTIDE SEQUENCE [LARGE SCALE GENOMIC DNA]</scope>
    <source>
        <strain evidence="4 5">CCM 2812</strain>
    </source>
</reference>
<gene>
    <name evidence="4" type="ORF">Q8X39_04370</name>
</gene>
<dbReference type="InterPro" id="IPR011004">
    <property type="entry name" value="Trimer_LpxA-like_sf"/>
</dbReference>
<comment type="similarity">
    <text evidence="1">Belongs to the transferase hexapeptide repeat family.</text>
</comment>
<dbReference type="CDD" id="cd04647">
    <property type="entry name" value="LbH_MAT_like"/>
    <property type="match status" value="1"/>
</dbReference>
<dbReference type="EC" id="2.3.1.-" evidence="4"/>
<dbReference type="EMBL" id="JAUZEE010000002">
    <property type="protein sequence ID" value="MDP4299857.1"/>
    <property type="molecule type" value="Genomic_DNA"/>
</dbReference>
<keyword evidence="3 4" id="KW-0012">Acyltransferase</keyword>
<dbReference type="Proteomes" id="UP001235760">
    <property type="component" value="Unassembled WGS sequence"/>
</dbReference>
<sequence length="189" mass="19950">MAMLNSTELKARGFAAVGDDVQISDKASIYGASRIRIGNHVRIDDFCVLSAGEGGIEIGNHVHIAVFCSLIGAGPIVLRDFSGLSSRVSIYSSSDDYSGEFLTNPTVPKEYTGGATGPVILDKHVIIGAGSVVLPNVHLEEGVAIGALSLVLRNCASFGIYSGNPARRISDRRRDLLELEHRLIGSNGA</sequence>
<dbReference type="PANTHER" id="PTHR43300:SF12">
    <property type="entry name" value="CHLORAMPHENICOL ACETYLTRANSFERASE"/>
    <property type="match status" value="1"/>
</dbReference>
<dbReference type="SUPFAM" id="SSF51161">
    <property type="entry name" value="Trimeric LpxA-like enzymes"/>
    <property type="match status" value="1"/>
</dbReference>
<evidence type="ECO:0000256" key="1">
    <source>
        <dbReference type="ARBA" id="ARBA00007274"/>
    </source>
</evidence>
<organism evidence="4 5">
    <name type="scientific">Leptothrix discophora</name>
    <dbReference type="NCBI Taxonomy" id="89"/>
    <lineage>
        <taxon>Bacteria</taxon>
        <taxon>Pseudomonadati</taxon>
        <taxon>Pseudomonadota</taxon>
        <taxon>Betaproteobacteria</taxon>
        <taxon>Burkholderiales</taxon>
        <taxon>Sphaerotilaceae</taxon>
        <taxon>Leptothrix</taxon>
    </lineage>
</organism>
<name>A0ABT9G050_LEPDI</name>
<dbReference type="RefSeq" id="WP_305748414.1">
    <property type="nucleotide sequence ID" value="NZ_JAUZEE010000002.1"/>
</dbReference>
<evidence type="ECO:0000313" key="4">
    <source>
        <dbReference type="EMBL" id="MDP4299857.1"/>
    </source>
</evidence>
<dbReference type="GO" id="GO:0016746">
    <property type="term" value="F:acyltransferase activity"/>
    <property type="evidence" value="ECO:0007669"/>
    <property type="project" value="UniProtKB-KW"/>
</dbReference>
<evidence type="ECO:0000256" key="3">
    <source>
        <dbReference type="ARBA" id="ARBA00023315"/>
    </source>
</evidence>
<protein>
    <submittedName>
        <fullName evidence="4">Acyltransferase</fullName>
        <ecNumber evidence="4">2.3.1.-</ecNumber>
    </submittedName>
</protein>
<accession>A0ABT9G050</accession>
<keyword evidence="5" id="KW-1185">Reference proteome</keyword>
<evidence type="ECO:0000313" key="5">
    <source>
        <dbReference type="Proteomes" id="UP001235760"/>
    </source>
</evidence>
<dbReference type="PANTHER" id="PTHR43300">
    <property type="entry name" value="ACETYLTRANSFERASE"/>
    <property type="match status" value="1"/>
</dbReference>
<proteinExistence type="inferred from homology"/>
<comment type="caution">
    <text evidence="4">The sequence shown here is derived from an EMBL/GenBank/DDBJ whole genome shotgun (WGS) entry which is preliminary data.</text>
</comment>
<dbReference type="InterPro" id="IPR050179">
    <property type="entry name" value="Trans_hexapeptide_repeat"/>
</dbReference>
<evidence type="ECO:0000256" key="2">
    <source>
        <dbReference type="ARBA" id="ARBA00022679"/>
    </source>
</evidence>